<gene>
    <name evidence="1" type="primary">CHUK</name>
    <name evidence="1" type="ORF">CEXT_304911</name>
</gene>
<evidence type="ECO:0000313" key="2">
    <source>
        <dbReference type="Proteomes" id="UP001054945"/>
    </source>
</evidence>
<accession>A0AAV4QQ51</accession>
<reference evidence="1 2" key="1">
    <citation type="submission" date="2021-06" db="EMBL/GenBank/DDBJ databases">
        <title>Caerostris extrusa draft genome.</title>
        <authorList>
            <person name="Kono N."/>
            <person name="Arakawa K."/>
        </authorList>
    </citation>
    <scope>NUCLEOTIDE SEQUENCE [LARGE SCALE GENOMIC DNA]</scope>
</reference>
<name>A0AAV4QQ51_CAEEX</name>
<keyword evidence="1" id="KW-0418">Kinase</keyword>
<keyword evidence="2" id="KW-1185">Reference proteome</keyword>
<dbReference type="AlphaFoldDB" id="A0AAV4QQ51"/>
<protein>
    <submittedName>
        <fullName evidence="1">I-kappa-B kinase</fullName>
    </submittedName>
</protein>
<comment type="caution">
    <text evidence="1">The sequence shown here is derived from an EMBL/GenBank/DDBJ whole genome shotgun (WGS) entry which is preliminary data.</text>
</comment>
<organism evidence="1 2">
    <name type="scientific">Caerostris extrusa</name>
    <name type="common">Bark spider</name>
    <name type="synonym">Caerostris bankana</name>
    <dbReference type="NCBI Taxonomy" id="172846"/>
    <lineage>
        <taxon>Eukaryota</taxon>
        <taxon>Metazoa</taxon>
        <taxon>Ecdysozoa</taxon>
        <taxon>Arthropoda</taxon>
        <taxon>Chelicerata</taxon>
        <taxon>Arachnida</taxon>
        <taxon>Araneae</taxon>
        <taxon>Araneomorphae</taxon>
        <taxon>Entelegynae</taxon>
        <taxon>Araneoidea</taxon>
        <taxon>Araneidae</taxon>
        <taxon>Caerostris</taxon>
    </lineage>
</organism>
<dbReference type="Proteomes" id="UP001054945">
    <property type="component" value="Unassembled WGS sequence"/>
</dbReference>
<keyword evidence="1" id="KW-0808">Transferase</keyword>
<proteinExistence type="predicted"/>
<sequence>MGFQKRGIYDENINTFNLLETMLNKKISLVFCVETLRLHSILISKTMTLEDFYKKLEQETKIPEEEETIFFLFDKSQSQSSESSPLSTVIPPAVENMMRHPHVKVEYQMQRTVWSQAIYLSQQEFNLVSRLIQGFKANL</sequence>
<evidence type="ECO:0000313" key="1">
    <source>
        <dbReference type="EMBL" id="GIY09678.1"/>
    </source>
</evidence>
<dbReference type="EMBL" id="BPLR01006417">
    <property type="protein sequence ID" value="GIY09678.1"/>
    <property type="molecule type" value="Genomic_DNA"/>
</dbReference>
<dbReference type="InterPro" id="IPR046375">
    <property type="entry name" value="IKBKB_SDD_sf"/>
</dbReference>
<dbReference type="GO" id="GO:0016301">
    <property type="term" value="F:kinase activity"/>
    <property type="evidence" value="ECO:0007669"/>
    <property type="project" value="UniProtKB-KW"/>
</dbReference>
<dbReference type="Gene3D" id="1.20.1270.250">
    <property type="match status" value="1"/>
</dbReference>